<feature type="active site" description="Proton donor" evidence="7">
    <location>
        <position position="79"/>
    </location>
</feature>
<keyword evidence="11" id="KW-1185">Reference proteome</keyword>
<comment type="cofactor">
    <cofactor evidence="1 8">
        <name>Zn(2+)</name>
        <dbReference type="ChEBI" id="CHEBI:29105"/>
    </cofactor>
</comment>
<dbReference type="InterPro" id="IPR015517">
    <property type="entry name" value="dCMP_deaminase-rel"/>
</dbReference>
<dbReference type="PANTHER" id="PTHR11086">
    <property type="entry name" value="DEOXYCYTIDYLATE DEAMINASE-RELATED"/>
    <property type="match status" value="1"/>
</dbReference>
<dbReference type="InterPro" id="IPR016193">
    <property type="entry name" value="Cytidine_deaminase-like"/>
</dbReference>
<keyword evidence="4" id="KW-0545">Nucleotide biosynthesis</keyword>
<feature type="binding site" evidence="8">
    <location>
        <position position="106"/>
    </location>
    <ligand>
        <name>Zn(2+)</name>
        <dbReference type="ChEBI" id="CHEBI:29105"/>
        <note>catalytic</note>
    </ligand>
</feature>
<keyword evidence="5" id="KW-0378">Hydrolase</keyword>
<evidence type="ECO:0000256" key="1">
    <source>
        <dbReference type="ARBA" id="ARBA00001947"/>
    </source>
</evidence>
<dbReference type="Pfam" id="PF00383">
    <property type="entry name" value="dCMP_cyt_deam_1"/>
    <property type="match status" value="1"/>
</dbReference>
<sequence>MKKQDYINWDAYFMGIALLSTNRSKDPGTSVGACIVSQDNKILSVGYNGMPYGCSDDEYPWEREGDPFDTKYFYVCHAELNAILNYTGTDIKGSKVYVTLFPCNECTKAIIQKGIAEIIYMDDKYAHTPAVLASKRMLTSAGVKFTKYTPIGKDITLSL</sequence>
<evidence type="ECO:0000256" key="6">
    <source>
        <dbReference type="ARBA" id="ARBA00022833"/>
    </source>
</evidence>
<reference evidence="10 11" key="1">
    <citation type="submission" date="2016-11" db="EMBL/GenBank/DDBJ databases">
        <authorList>
            <person name="Jaros S."/>
            <person name="Januszkiewicz K."/>
            <person name="Wedrychowicz H."/>
        </authorList>
    </citation>
    <scope>NUCLEOTIDE SEQUENCE [LARGE SCALE GENOMIC DNA]</scope>
    <source>
        <strain evidence="10 11">DSM 15930</strain>
    </source>
</reference>
<dbReference type="InterPro" id="IPR035105">
    <property type="entry name" value="Deoxycytidylate_deaminase_dom"/>
</dbReference>
<organism evidence="10 11">
    <name type="scientific">Anaerosporobacter mobilis DSM 15930</name>
    <dbReference type="NCBI Taxonomy" id="1120996"/>
    <lineage>
        <taxon>Bacteria</taxon>
        <taxon>Bacillati</taxon>
        <taxon>Bacillota</taxon>
        <taxon>Clostridia</taxon>
        <taxon>Lachnospirales</taxon>
        <taxon>Lachnospiraceae</taxon>
        <taxon>Anaerosporobacter</taxon>
    </lineage>
</organism>
<dbReference type="Proteomes" id="UP000184038">
    <property type="component" value="Unassembled WGS sequence"/>
</dbReference>
<proteinExistence type="inferred from homology"/>
<dbReference type="GO" id="GO:0005737">
    <property type="term" value="C:cytoplasm"/>
    <property type="evidence" value="ECO:0007669"/>
    <property type="project" value="TreeGrafter"/>
</dbReference>
<evidence type="ECO:0000256" key="2">
    <source>
        <dbReference type="ARBA" id="ARBA00006576"/>
    </source>
</evidence>
<dbReference type="GO" id="GO:0004132">
    <property type="term" value="F:dCMP deaminase activity"/>
    <property type="evidence" value="ECO:0007669"/>
    <property type="project" value="InterPro"/>
</dbReference>
<dbReference type="InterPro" id="IPR016192">
    <property type="entry name" value="APOBEC/CMP_deaminase_Zn-bd"/>
</dbReference>
<dbReference type="OrthoDB" id="9788517at2"/>
<protein>
    <submittedName>
        <fullName evidence="10">dCMP deaminase</fullName>
    </submittedName>
</protein>
<accession>A0A1M7JTF2</accession>
<dbReference type="RefSeq" id="WP_073287964.1">
    <property type="nucleotide sequence ID" value="NZ_FRCP01000012.1"/>
</dbReference>
<keyword evidence="3 8" id="KW-0479">Metal-binding</keyword>
<dbReference type="EMBL" id="FRCP01000012">
    <property type="protein sequence ID" value="SHM56268.1"/>
    <property type="molecule type" value="Genomic_DNA"/>
</dbReference>
<evidence type="ECO:0000256" key="5">
    <source>
        <dbReference type="ARBA" id="ARBA00022801"/>
    </source>
</evidence>
<dbReference type="FunFam" id="3.40.140.10:FF:000021">
    <property type="entry name" value="Deoxycytidylate deaminase"/>
    <property type="match status" value="1"/>
</dbReference>
<evidence type="ECO:0000256" key="4">
    <source>
        <dbReference type="ARBA" id="ARBA00022727"/>
    </source>
</evidence>
<feature type="domain" description="CMP/dCMP-type deaminase" evidence="9">
    <location>
        <begin position="8"/>
        <end position="145"/>
    </location>
</feature>
<dbReference type="InterPro" id="IPR002125">
    <property type="entry name" value="CMP_dCMP_dom"/>
</dbReference>
<dbReference type="GO" id="GO:0006220">
    <property type="term" value="P:pyrimidine nucleotide metabolic process"/>
    <property type="evidence" value="ECO:0007669"/>
    <property type="project" value="InterPro"/>
</dbReference>
<keyword evidence="6 8" id="KW-0862">Zinc</keyword>
<evidence type="ECO:0000259" key="9">
    <source>
        <dbReference type="PROSITE" id="PS51747"/>
    </source>
</evidence>
<dbReference type="PANTHER" id="PTHR11086:SF18">
    <property type="entry name" value="DEOXYCYTIDYLATE DEAMINASE"/>
    <property type="match status" value="1"/>
</dbReference>
<dbReference type="STRING" id="1120996.SAMN02746066_02401"/>
<comment type="similarity">
    <text evidence="2">Belongs to the cytidine and deoxycytidylate deaminase family.</text>
</comment>
<feature type="binding site" evidence="8">
    <location>
        <position position="103"/>
    </location>
    <ligand>
        <name>Zn(2+)</name>
        <dbReference type="ChEBI" id="CHEBI:29105"/>
        <note>catalytic</note>
    </ligand>
</feature>
<evidence type="ECO:0000313" key="10">
    <source>
        <dbReference type="EMBL" id="SHM56268.1"/>
    </source>
</evidence>
<dbReference type="AlphaFoldDB" id="A0A1M7JTF2"/>
<dbReference type="PIRSF" id="PIRSF006019">
    <property type="entry name" value="dCMP_deaminase"/>
    <property type="match status" value="1"/>
</dbReference>
<dbReference type="PROSITE" id="PS51747">
    <property type="entry name" value="CYT_DCMP_DEAMINASES_2"/>
    <property type="match status" value="1"/>
</dbReference>
<evidence type="ECO:0000313" key="11">
    <source>
        <dbReference type="Proteomes" id="UP000184038"/>
    </source>
</evidence>
<dbReference type="Gene3D" id="3.40.140.10">
    <property type="entry name" value="Cytidine Deaminase, domain 2"/>
    <property type="match status" value="1"/>
</dbReference>
<gene>
    <name evidence="10" type="ORF">SAMN02746066_02401</name>
</gene>
<dbReference type="InterPro" id="IPR016473">
    <property type="entry name" value="dCMP_deaminase"/>
</dbReference>
<dbReference type="CDD" id="cd01286">
    <property type="entry name" value="deoxycytidylate_deaminase"/>
    <property type="match status" value="1"/>
</dbReference>
<evidence type="ECO:0000256" key="8">
    <source>
        <dbReference type="PIRSR" id="PIRSR006019-2"/>
    </source>
</evidence>
<dbReference type="GO" id="GO:0009165">
    <property type="term" value="P:nucleotide biosynthetic process"/>
    <property type="evidence" value="ECO:0007669"/>
    <property type="project" value="UniProtKB-KW"/>
</dbReference>
<dbReference type="PROSITE" id="PS00903">
    <property type="entry name" value="CYT_DCMP_DEAMINASES_1"/>
    <property type="match status" value="1"/>
</dbReference>
<evidence type="ECO:0000256" key="7">
    <source>
        <dbReference type="PIRSR" id="PIRSR006019-1"/>
    </source>
</evidence>
<name>A0A1M7JTF2_9FIRM</name>
<dbReference type="GO" id="GO:0008270">
    <property type="term" value="F:zinc ion binding"/>
    <property type="evidence" value="ECO:0007669"/>
    <property type="project" value="InterPro"/>
</dbReference>
<evidence type="ECO:0000256" key="3">
    <source>
        <dbReference type="ARBA" id="ARBA00022723"/>
    </source>
</evidence>
<dbReference type="SUPFAM" id="SSF53927">
    <property type="entry name" value="Cytidine deaminase-like"/>
    <property type="match status" value="1"/>
</dbReference>
<feature type="binding site" evidence="8">
    <location>
        <position position="77"/>
    </location>
    <ligand>
        <name>Zn(2+)</name>
        <dbReference type="ChEBI" id="CHEBI:29105"/>
        <note>catalytic</note>
    </ligand>
</feature>